<accession>A0A6J5Z5K3</accession>
<dbReference type="Gene3D" id="3.40.50.150">
    <property type="entry name" value="Vaccinia Virus protein VP39"/>
    <property type="match status" value="1"/>
</dbReference>
<gene>
    <name evidence="1" type="ORF">UFOPK3547_00323</name>
</gene>
<protein>
    <submittedName>
        <fullName evidence="1">Unannotated protein</fullName>
    </submittedName>
</protein>
<evidence type="ECO:0000313" key="1">
    <source>
        <dbReference type="EMBL" id="CAB4337891.1"/>
    </source>
</evidence>
<organism evidence="1">
    <name type="scientific">freshwater metagenome</name>
    <dbReference type="NCBI Taxonomy" id="449393"/>
    <lineage>
        <taxon>unclassified sequences</taxon>
        <taxon>metagenomes</taxon>
        <taxon>ecological metagenomes</taxon>
    </lineage>
</organism>
<dbReference type="EMBL" id="CAESAN010000017">
    <property type="protein sequence ID" value="CAB4337891.1"/>
    <property type="molecule type" value="Genomic_DNA"/>
</dbReference>
<dbReference type="SUPFAM" id="SSF53335">
    <property type="entry name" value="S-adenosyl-L-methionine-dependent methyltransferases"/>
    <property type="match status" value="1"/>
</dbReference>
<proteinExistence type="predicted"/>
<dbReference type="PANTHER" id="PTHR43861">
    <property type="entry name" value="TRANS-ACONITATE 2-METHYLTRANSFERASE-RELATED"/>
    <property type="match status" value="1"/>
</dbReference>
<dbReference type="AlphaFoldDB" id="A0A6J5Z5K3"/>
<dbReference type="CDD" id="cd02440">
    <property type="entry name" value="AdoMet_MTases"/>
    <property type="match status" value="1"/>
</dbReference>
<reference evidence="1" key="1">
    <citation type="submission" date="2020-05" db="EMBL/GenBank/DDBJ databases">
        <authorList>
            <person name="Chiriac C."/>
            <person name="Salcher M."/>
            <person name="Ghai R."/>
            <person name="Kavagutti S V."/>
        </authorList>
    </citation>
    <scope>NUCLEOTIDE SEQUENCE</scope>
</reference>
<name>A0A6J5Z5K3_9ZZZZ</name>
<dbReference type="Pfam" id="PF13489">
    <property type="entry name" value="Methyltransf_23"/>
    <property type="match status" value="1"/>
</dbReference>
<sequence>MARWHEDVWSAVPEGAIPEDFTARRELLLSEVHEGQRVLDLGCGDGAFSAALKSAGAEVTGADPAGEALRRARSRVPEAHFVKLDDDAPLPFADGQFDVVWCGETIEHVVDVGELLSEARRVLADGGLLLLTTPNQPRLKVAAEAIFGRPLEDRLDPRADHLRFFTSRTLELMLIDAGFRQVWVSGFGGLPIARRSLVARAR</sequence>
<dbReference type="InterPro" id="IPR029063">
    <property type="entry name" value="SAM-dependent_MTases_sf"/>
</dbReference>